<dbReference type="InterPro" id="IPR003661">
    <property type="entry name" value="HisK_dim/P_dom"/>
</dbReference>
<keyword evidence="11" id="KW-0902">Two-component regulatory system</keyword>
<evidence type="ECO:0000256" key="10">
    <source>
        <dbReference type="ARBA" id="ARBA00022989"/>
    </source>
</evidence>
<dbReference type="InterPro" id="IPR005467">
    <property type="entry name" value="His_kinase_dom"/>
</dbReference>
<feature type="transmembrane region" description="Helical" evidence="14">
    <location>
        <begin position="16"/>
        <end position="39"/>
    </location>
</feature>
<dbReference type="OrthoDB" id="9813151at2"/>
<reference evidence="17 18" key="1">
    <citation type="submission" date="2017-07" db="EMBL/GenBank/DDBJ databases">
        <title>Draft Genome Sequences of Select Purple Nonsulfur Bacteria.</title>
        <authorList>
            <person name="Lasarre B."/>
            <person name="Mckinlay J.B."/>
        </authorList>
    </citation>
    <scope>NUCLEOTIDE SEQUENCE [LARGE SCALE GENOMIC DNA]</scope>
    <source>
        <strain evidence="17 18">DSM 5909</strain>
    </source>
</reference>
<dbReference type="EMBL" id="NPEX01000109">
    <property type="protein sequence ID" value="RAI43053.1"/>
    <property type="molecule type" value="Genomic_DNA"/>
</dbReference>
<dbReference type="SUPFAM" id="SSF47384">
    <property type="entry name" value="Homodimeric domain of signal transducing histidine kinase"/>
    <property type="match status" value="1"/>
</dbReference>
<evidence type="ECO:0000256" key="7">
    <source>
        <dbReference type="ARBA" id="ARBA00022741"/>
    </source>
</evidence>
<evidence type="ECO:0000256" key="8">
    <source>
        <dbReference type="ARBA" id="ARBA00022777"/>
    </source>
</evidence>
<evidence type="ECO:0000256" key="14">
    <source>
        <dbReference type="SAM" id="Phobius"/>
    </source>
</evidence>
<evidence type="ECO:0000313" key="18">
    <source>
        <dbReference type="Proteomes" id="UP000249130"/>
    </source>
</evidence>
<evidence type="ECO:0000256" key="5">
    <source>
        <dbReference type="ARBA" id="ARBA00022679"/>
    </source>
</evidence>
<dbReference type="SUPFAM" id="SSF52172">
    <property type="entry name" value="CheY-like"/>
    <property type="match status" value="1"/>
</dbReference>
<comment type="caution">
    <text evidence="17">The sequence shown here is derived from an EMBL/GenBank/DDBJ whole genome shotgun (WGS) entry which is preliminary data.</text>
</comment>
<dbReference type="Proteomes" id="UP000249130">
    <property type="component" value="Unassembled WGS sequence"/>
</dbReference>
<dbReference type="PANTHER" id="PTHR43047:SF64">
    <property type="entry name" value="HISTIDINE KINASE CONTAINING CHEY-HOMOLOGOUS RECEIVER DOMAIN AND PAS DOMAIN-RELATED"/>
    <property type="match status" value="1"/>
</dbReference>
<gene>
    <name evidence="17" type="ORF">CH341_16285</name>
</gene>
<evidence type="ECO:0000256" key="12">
    <source>
        <dbReference type="ARBA" id="ARBA00023136"/>
    </source>
</evidence>
<keyword evidence="4 13" id="KW-0597">Phosphoprotein</keyword>
<dbReference type="Pfam" id="PF00072">
    <property type="entry name" value="Response_reg"/>
    <property type="match status" value="1"/>
</dbReference>
<evidence type="ECO:0000256" key="9">
    <source>
        <dbReference type="ARBA" id="ARBA00022840"/>
    </source>
</evidence>
<keyword evidence="5" id="KW-0808">Transferase</keyword>
<keyword evidence="18" id="KW-1185">Reference proteome</keyword>
<evidence type="ECO:0000256" key="3">
    <source>
        <dbReference type="ARBA" id="ARBA00012438"/>
    </source>
</evidence>
<dbReference type="FunFam" id="3.30.565.10:FF:000010">
    <property type="entry name" value="Sensor histidine kinase RcsC"/>
    <property type="match status" value="1"/>
</dbReference>
<keyword evidence="7" id="KW-0547">Nucleotide-binding</keyword>
<dbReference type="InterPro" id="IPR004358">
    <property type="entry name" value="Sig_transdc_His_kin-like_C"/>
</dbReference>
<keyword evidence="6 14" id="KW-0812">Transmembrane</keyword>
<accession>A0A327KZH0</accession>
<dbReference type="GO" id="GO:0016020">
    <property type="term" value="C:membrane"/>
    <property type="evidence" value="ECO:0007669"/>
    <property type="project" value="UniProtKB-SubCell"/>
</dbReference>
<dbReference type="InterPro" id="IPR036890">
    <property type="entry name" value="HATPase_C_sf"/>
</dbReference>
<feature type="domain" description="Histidine kinase" evidence="15">
    <location>
        <begin position="205"/>
        <end position="426"/>
    </location>
</feature>
<dbReference type="GO" id="GO:0000155">
    <property type="term" value="F:phosphorelay sensor kinase activity"/>
    <property type="evidence" value="ECO:0007669"/>
    <property type="project" value="InterPro"/>
</dbReference>
<dbReference type="Gene3D" id="3.40.50.2300">
    <property type="match status" value="1"/>
</dbReference>
<keyword evidence="10 14" id="KW-1133">Transmembrane helix</keyword>
<dbReference type="Gene3D" id="3.30.565.10">
    <property type="entry name" value="Histidine kinase-like ATPase, C-terminal domain"/>
    <property type="match status" value="1"/>
</dbReference>
<dbReference type="RefSeq" id="WP_111420076.1">
    <property type="nucleotide sequence ID" value="NZ_NPEX01000109.1"/>
</dbReference>
<organism evidence="17 18">
    <name type="scientific">Rhodoplanes roseus</name>
    <dbReference type="NCBI Taxonomy" id="29409"/>
    <lineage>
        <taxon>Bacteria</taxon>
        <taxon>Pseudomonadati</taxon>
        <taxon>Pseudomonadota</taxon>
        <taxon>Alphaproteobacteria</taxon>
        <taxon>Hyphomicrobiales</taxon>
        <taxon>Nitrobacteraceae</taxon>
        <taxon>Rhodoplanes</taxon>
    </lineage>
</organism>
<sequence length="588" mass="62146">MTESRSFTTLNRSVRIVAVLLGLLTGVGGPAIFGVSAYLSEESRLAYRTELAARRVAEYAYLQGEVWRFSSHRIADFVGDYRAGEHQIVRDAKDIVIADVGTPISGPALSVSAPIMVRGVAVGSVQAAADITSLLARVAVVALLGLLIGIAIFVFAYLVPLRALRRATAEHEEVQGHLREQIEQTRSALQIARDATAAKSAFLAMMSHEIRTPMNAVIGLSSALLDTPLDAEQRLLADTVASSGDDLLRLLNDILDFSKLDAGKLQLEAVPFSPAVLIGKVVSIMEARAQAKGLALRVVVMPGLPERMIGDRARLKQVLLNLIENAVKFTSAGHVEVGLRCAGRTAVTATLECAVRDTGIGIAPEQMGKLFGEFAQADSSINRQFGGTGLGLAISKRIVEQMQGAIRVESTQGVGTCFTVTVTLPLAAEQAAPAPAPAVGPPPAPPGRPVEVMLAEDNPTNQLVFSKLLQSIPSRLTIAANGRDAVALARSRAFDIVFMDMRMPEMDGLDATRAIRALGGAWSRVPIVALTANAFADDVVACREAGMSDFIAKPLRKSVLLERLAPVMAGLGHAAPCTPAAHDEAAAA</sequence>
<name>A0A327KZH0_9BRAD</name>
<keyword evidence="8" id="KW-0418">Kinase</keyword>
<dbReference type="PROSITE" id="PS50110">
    <property type="entry name" value="RESPONSE_REGULATORY"/>
    <property type="match status" value="1"/>
</dbReference>
<feature type="domain" description="Response regulatory" evidence="16">
    <location>
        <begin position="451"/>
        <end position="568"/>
    </location>
</feature>
<dbReference type="SMART" id="SM00448">
    <property type="entry name" value="REC"/>
    <property type="match status" value="1"/>
</dbReference>
<dbReference type="InterPro" id="IPR001789">
    <property type="entry name" value="Sig_transdc_resp-reg_receiver"/>
</dbReference>
<comment type="subcellular location">
    <subcellularLocation>
        <location evidence="2">Membrane</location>
    </subcellularLocation>
</comment>
<dbReference type="InterPro" id="IPR003594">
    <property type="entry name" value="HATPase_dom"/>
</dbReference>
<dbReference type="EC" id="2.7.13.3" evidence="3"/>
<dbReference type="Gene3D" id="1.10.287.130">
    <property type="match status" value="1"/>
</dbReference>
<keyword evidence="9" id="KW-0067">ATP-binding</keyword>
<feature type="transmembrane region" description="Helical" evidence="14">
    <location>
        <begin position="134"/>
        <end position="159"/>
    </location>
</feature>
<dbReference type="PRINTS" id="PR00344">
    <property type="entry name" value="BCTRLSENSOR"/>
</dbReference>
<evidence type="ECO:0000313" key="17">
    <source>
        <dbReference type="EMBL" id="RAI43053.1"/>
    </source>
</evidence>
<dbReference type="InterPro" id="IPR036097">
    <property type="entry name" value="HisK_dim/P_sf"/>
</dbReference>
<dbReference type="FunFam" id="1.10.287.130:FF:000004">
    <property type="entry name" value="Ethylene receptor 1"/>
    <property type="match status" value="1"/>
</dbReference>
<dbReference type="AlphaFoldDB" id="A0A327KZH0"/>
<evidence type="ECO:0000256" key="13">
    <source>
        <dbReference type="PROSITE-ProRule" id="PRU00169"/>
    </source>
</evidence>
<dbReference type="SMART" id="SM00388">
    <property type="entry name" value="HisKA"/>
    <property type="match status" value="1"/>
</dbReference>
<dbReference type="CDD" id="cd16922">
    <property type="entry name" value="HATPase_EvgS-ArcB-TorS-like"/>
    <property type="match status" value="1"/>
</dbReference>
<protein>
    <recommendedName>
        <fullName evidence="3">histidine kinase</fullName>
        <ecNumber evidence="3">2.7.13.3</ecNumber>
    </recommendedName>
</protein>
<dbReference type="CDD" id="cd00082">
    <property type="entry name" value="HisKA"/>
    <property type="match status" value="1"/>
</dbReference>
<evidence type="ECO:0000259" key="15">
    <source>
        <dbReference type="PROSITE" id="PS50109"/>
    </source>
</evidence>
<dbReference type="SUPFAM" id="SSF55874">
    <property type="entry name" value="ATPase domain of HSP90 chaperone/DNA topoisomerase II/histidine kinase"/>
    <property type="match status" value="1"/>
</dbReference>
<dbReference type="SMART" id="SM00387">
    <property type="entry name" value="HATPase_c"/>
    <property type="match status" value="1"/>
</dbReference>
<dbReference type="InterPro" id="IPR011006">
    <property type="entry name" value="CheY-like_superfamily"/>
</dbReference>
<evidence type="ECO:0000256" key="2">
    <source>
        <dbReference type="ARBA" id="ARBA00004370"/>
    </source>
</evidence>
<dbReference type="Pfam" id="PF02518">
    <property type="entry name" value="HATPase_c"/>
    <property type="match status" value="1"/>
</dbReference>
<comment type="catalytic activity">
    <reaction evidence="1">
        <text>ATP + protein L-histidine = ADP + protein N-phospho-L-histidine.</text>
        <dbReference type="EC" id="2.7.13.3"/>
    </reaction>
</comment>
<feature type="modified residue" description="4-aspartylphosphate" evidence="13">
    <location>
        <position position="500"/>
    </location>
</feature>
<evidence type="ECO:0000256" key="11">
    <source>
        <dbReference type="ARBA" id="ARBA00023012"/>
    </source>
</evidence>
<proteinExistence type="predicted"/>
<keyword evidence="12 14" id="KW-0472">Membrane</keyword>
<dbReference type="PANTHER" id="PTHR43047">
    <property type="entry name" value="TWO-COMPONENT HISTIDINE PROTEIN KINASE"/>
    <property type="match status" value="1"/>
</dbReference>
<evidence type="ECO:0000256" key="4">
    <source>
        <dbReference type="ARBA" id="ARBA00022553"/>
    </source>
</evidence>
<dbReference type="CDD" id="cd17546">
    <property type="entry name" value="REC_hyHK_CKI1_RcsC-like"/>
    <property type="match status" value="1"/>
</dbReference>
<dbReference type="Pfam" id="PF00512">
    <property type="entry name" value="HisKA"/>
    <property type="match status" value="1"/>
</dbReference>
<evidence type="ECO:0000256" key="1">
    <source>
        <dbReference type="ARBA" id="ARBA00000085"/>
    </source>
</evidence>
<evidence type="ECO:0000259" key="16">
    <source>
        <dbReference type="PROSITE" id="PS50110"/>
    </source>
</evidence>
<evidence type="ECO:0000256" key="6">
    <source>
        <dbReference type="ARBA" id="ARBA00022692"/>
    </source>
</evidence>
<dbReference type="PROSITE" id="PS50109">
    <property type="entry name" value="HIS_KIN"/>
    <property type="match status" value="1"/>
</dbReference>
<dbReference type="GO" id="GO:0005524">
    <property type="term" value="F:ATP binding"/>
    <property type="evidence" value="ECO:0007669"/>
    <property type="project" value="UniProtKB-KW"/>
</dbReference>